<feature type="transmembrane region" description="Helical" evidence="1">
    <location>
        <begin position="753"/>
        <end position="774"/>
    </location>
</feature>
<dbReference type="GO" id="GO:0032259">
    <property type="term" value="P:methylation"/>
    <property type="evidence" value="ECO:0007669"/>
    <property type="project" value="UniProtKB-KW"/>
</dbReference>
<keyword evidence="1" id="KW-1133">Transmembrane helix</keyword>
<organism evidence="2 3">
    <name type="scientific">Variovorax robiniae</name>
    <dbReference type="NCBI Taxonomy" id="1836199"/>
    <lineage>
        <taxon>Bacteria</taxon>
        <taxon>Pseudomonadati</taxon>
        <taxon>Pseudomonadota</taxon>
        <taxon>Betaproteobacteria</taxon>
        <taxon>Burkholderiales</taxon>
        <taxon>Comamonadaceae</taxon>
        <taxon>Variovorax</taxon>
    </lineage>
</organism>
<gene>
    <name evidence="2" type="ORF">WKW79_03475</name>
</gene>
<feature type="transmembrane region" description="Helical" evidence="1">
    <location>
        <begin position="780"/>
        <end position="798"/>
    </location>
</feature>
<dbReference type="EMBL" id="JBBKZS010000001">
    <property type="protein sequence ID" value="MEJ8853610.1"/>
    <property type="molecule type" value="Genomic_DNA"/>
</dbReference>
<keyword evidence="2" id="KW-0808">Transferase</keyword>
<feature type="transmembrane region" description="Helical" evidence="1">
    <location>
        <begin position="581"/>
        <end position="605"/>
    </location>
</feature>
<protein>
    <submittedName>
        <fullName evidence="2">SAM-dependent methyltransferase</fullName>
    </submittedName>
</protein>
<evidence type="ECO:0000256" key="1">
    <source>
        <dbReference type="SAM" id="Phobius"/>
    </source>
</evidence>
<dbReference type="Proteomes" id="UP001367030">
    <property type="component" value="Unassembled WGS sequence"/>
</dbReference>
<feature type="transmembrane region" description="Helical" evidence="1">
    <location>
        <begin position="139"/>
        <end position="160"/>
    </location>
</feature>
<name>A0ABU8X3E1_9BURK</name>
<dbReference type="GO" id="GO:0008168">
    <property type="term" value="F:methyltransferase activity"/>
    <property type="evidence" value="ECO:0007669"/>
    <property type="project" value="UniProtKB-KW"/>
</dbReference>
<proteinExistence type="predicted"/>
<accession>A0ABU8X3E1</accession>
<dbReference type="Gene3D" id="3.40.50.150">
    <property type="entry name" value="Vaccinia Virus protein VP39"/>
    <property type="match status" value="1"/>
</dbReference>
<dbReference type="RefSeq" id="WP_340333692.1">
    <property type="nucleotide sequence ID" value="NZ_JBBKZS010000001.1"/>
</dbReference>
<dbReference type="InterPro" id="IPR029063">
    <property type="entry name" value="SAM-dependent_MTases_sf"/>
</dbReference>
<keyword evidence="1" id="KW-0472">Membrane</keyword>
<evidence type="ECO:0000313" key="2">
    <source>
        <dbReference type="EMBL" id="MEJ8853610.1"/>
    </source>
</evidence>
<comment type="caution">
    <text evidence="2">The sequence shown here is derived from an EMBL/GenBank/DDBJ whole genome shotgun (WGS) entry which is preliminary data.</text>
</comment>
<feature type="transmembrane region" description="Helical" evidence="1">
    <location>
        <begin position="68"/>
        <end position="87"/>
    </location>
</feature>
<feature type="transmembrane region" description="Helical" evidence="1">
    <location>
        <begin position="650"/>
        <end position="669"/>
    </location>
</feature>
<feature type="transmembrane region" description="Helical" evidence="1">
    <location>
        <begin position="681"/>
        <end position="706"/>
    </location>
</feature>
<feature type="transmembrane region" description="Helical" evidence="1">
    <location>
        <begin position="107"/>
        <end position="132"/>
    </location>
</feature>
<feature type="transmembrane region" description="Helical" evidence="1">
    <location>
        <begin position="718"/>
        <end position="741"/>
    </location>
</feature>
<dbReference type="Pfam" id="PF01564">
    <property type="entry name" value="Spermine_synth"/>
    <property type="match status" value="1"/>
</dbReference>
<keyword evidence="1" id="KW-0812">Transmembrane</keyword>
<evidence type="ECO:0000313" key="3">
    <source>
        <dbReference type="Proteomes" id="UP001367030"/>
    </source>
</evidence>
<dbReference type="SUPFAM" id="SSF53335">
    <property type="entry name" value="S-adenosyl-L-methionine-dependent methyltransferases"/>
    <property type="match status" value="1"/>
</dbReference>
<keyword evidence="2" id="KW-0489">Methyltransferase</keyword>
<keyword evidence="3" id="KW-1185">Reference proteome</keyword>
<feature type="transmembrane region" description="Helical" evidence="1">
    <location>
        <begin position="34"/>
        <end position="56"/>
    </location>
</feature>
<feature type="transmembrane region" description="Helical" evidence="1">
    <location>
        <begin position="625"/>
        <end position="644"/>
    </location>
</feature>
<sequence length="803" mass="85741">MGRAPLIAVTLVSGAALAYEILLMRLFSINLWHHFAYMIISLALLGWGASGALLTLAQGALQKRFAPLFCLAAATFGLSAVACYALAQRVPFNPLEILWDPWQPAYLLAIYLLLLLPFLCAGACVCLALSCFRGQVARIYSFDILGAGAGSLGIVALLFVLSPADALKVVGALGCVAAALGWLECGGPRRWPAGLLTALCCVPWLLPPGWTEPVMSPYKELSQTLRIPDAHVVAQRSSPLGLVSVVETPRIPLRHAPGLSLNASTEPPPQWGVFSDGEGLNALTRFDGRRESLAHLDQISSALPYHLLRRPHVLVLGAGAGADVLQAHYHDASRIDAVELNPQVVELVQRDFATAAGGVYGPIAQVHVAEGRGFVAASQSRYDLIQVALLDSFSASSAGLYALAENYLYTVEALQDDLRHLQPGGLLAITRWVTLPPRDALKLFAAAVTALERSGVADPGSRLAMVRSWKTVTLLVRNGDFRSEDIAAIKAFCAARSFDLAYYPGMRGDEANRFNVVEGPDLFDGATALLGPGRGEFMQRYKFHIEPATDDKPHFFHFFKWRSLPELLSAKGRGGLPLLEWGYPVLVATLAQATVASLLLIGLPLAWMARGGGKARAPGVSRGRVLVYFLAIGFGFMFIEIAFIQKFVLFLSHPLYAVAVVLFSFLLFAGMGSRVSGRFRALPTGSVAGAIAVSAALCLPLLDWLFQHAMGLPDIARIGVSVALIAPLAFFMGMPFPLGLARVEAADARLIPWAWGINGCASVTAAVLATLLAIHVGFTAVVMAGLALYAVAAAAQLAQVPKV</sequence>
<reference evidence="2 3" key="1">
    <citation type="submission" date="2024-03" db="EMBL/GenBank/DDBJ databases">
        <title>Novel species of the genus Variovorax.</title>
        <authorList>
            <person name="Liu Q."/>
            <person name="Xin Y.-H."/>
        </authorList>
    </citation>
    <scope>NUCLEOTIDE SEQUENCE [LARGE SCALE GENOMIC DNA]</scope>
    <source>
        <strain evidence="2 3">KACC 18901</strain>
    </source>
</reference>